<keyword evidence="2 4" id="KW-0472">Membrane</keyword>
<evidence type="ECO:0000313" key="6">
    <source>
        <dbReference type="Proteomes" id="UP001164390"/>
    </source>
</evidence>
<dbReference type="GO" id="GO:0016020">
    <property type="term" value="C:membrane"/>
    <property type="evidence" value="ECO:0007669"/>
    <property type="project" value="UniProtKB-SubCell"/>
</dbReference>
<evidence type="ECO:0000256" key="3">
    <source>
        <dbReference type="SAM" id="MobiDB-lite"/>
    </source>
</evidence>
<sequence>MAPNPPGSGRRRIAGDAARRRRDTAGEPDAEAVEEATGAATTSPESEESPAESSTEADAGPATTMDAATEAPAEVRKRSRLLAPPPRESGWWLGALAVVTIAALVFVAVVGFRYLGERSDDQAFVDGRDDATSAAATSAETILSYSYQSLDDDRAAAEKAMTDDFAKEYGELYTKPYCEAFPVQGDCTVEGSFPQVVERNKQQTEASAVDVAPMECGDECSDTKASVLMFIDQTSTSNGDQQDPIGNRAVFSMVKQNGDWLVDGIRYV</sequence>
<dbReference type="EMBL" id="CP094970">
    <property type="protein sequence ID" value="UYM03731.1"/>
    <property type="molecule type" value="Genomic_DNA"/>
</dbReference>
<organism evidence="5 6">
    <name type="scientific">Solicola gregarius</name>
    <dbReference type="NCBI Taxonomy" id="2908642"/>
    <lineage>
        <taxon>Bacteria</taxon>
        <taxon>Bacillati</taxon>
        <taxon>Actinomycetota</taxon>
        <taxon>Actinomycetes</taxon>
        <taxon>Propionibacteriales</taxon>
        <taxon>Nocardioidaceae</taxon>
        <taxon>Solicola</taxon>
    </lineage>
</organism>
<evidence type="ECO:0008006" key="7">
    <source>
        <dbReference type="Google" id="ProtNLM"/>
    </source>
</evidence>
<name>A0AA46YJP7_9ACTN</name>
<proteinExistence type="predicted"/>
<dbReference type="AlphaFoldDB" id="A0AA46YJP7"/>
<protein>
    <recommendedName>
        <fullName evidence="7">Mce-associated membrane protein</fullName>
    </recommendedName>
</protein>
<dbReference type="PANTHER" id="PTHR37042">
    <property type="entry name" value="OUTER MEMBRANE PROTEIN RV1973"/>
    <property type="match status" value="1"/>
</dbReference>
<evidence type="ECO:0000256" key="4">
    <source>
        <dbReference type="SAM" id="Phobius"/>
    </source>
</evidence>
<feature type="compositionally biased region" description="Low complexity" evidence="3">
    <location>
        <begin position="35"/>
        <end position="44"/>
    </location>
</feature>
<keyword evidence="6" id="KW-1185">Reference proteome</keyword>
<evidence type="ECO:0000256" key="1">
    <source>
        <dbReference type="ARBA" id="ARBA00004370"/>
    </source>
</evidence>
<keyword evidence="4" id="KW-1133">Transmembrane helix</keyword>
<feature type="region of interest" description="Disordered" evidence="3">
    <location>
        <begin position="1"/>
        <end position="81"/>
    </location>
</feature>
<evidence type="ECO:0000313" key="5">
    <source>
        <dbReference type="EMBL" id="UYM03731.1"/>
    </source>
</evidence>
<dbReference type="KEGG" id="sgrg:L0C25_14405"/>
<comment type="subcellular location">
    <subcellularLocation>
        <location evidence="1">Membrane</location>
    </subcellularLocation>
</comment>
<evidence type="ECO:0000256" key="2">
    <source>
        <dbReference type="ARBA" id="ARBA00023136"/>
    </source>
</evidence>
<reference evidence="5" key="1">
    <citation type="submission" date="2022-01" db="EMBL/GenBank/DDBJ databases">
        <title>Nocardioidaceae gen. sp. A5X3R13.</title>
        <authorList>
            <person name="Lopez Marin M.A."/>
            <person name="Uhlik O."/>
        </authorList>
    </citation>
    <scope>NUCLEOTIDE SEQUENCE</scope>
    <source>
        <strain evidence="5">A5X3R13</strain>
    </source>
</reference>
<dbReference type="Proteomes" id="UP001164390">
    <property type="component" value="Chromosome"/>
</dbReference>
<keyword evidence="4" id="KW-0812">Transmembrane</keyword>
<gene>
    <name evidence="5" type="ORF">L0C25_14405</name>
</gene>
<dbReference type="PANTHER" id="PTHR37042:SF4">
    <property type="entry name" value="OUTER MEMBRANE PROTEIN RV1973"/>
    <property type="match status" value="1"/>
</dbReference>
<feature type="transmembrane region" description="Helical" evidence="4">
    <location>
        <begin position="91"/>
        <end position="112"/>
    </location>
</feature>
<dbReference type="RefSeq" id="WP_271632369.1">
    <property type="nucleotide sequence ID" value="NZ_CP094970.1"/>
</dbReference>
<accession>A0AA46YJP7</accession>